<dbReference type="PANTHER" id="PTHR42791">
    <property type="entry name" value="GNAT FAMILY ACETYLTRANSFERASE"/>
    <property type="match status" value="1"/>
</dbReference>
<dbReference type="InterPro" id="IPR000182">
    <property type="entry name" value="GNAT_dom"/>
</dbReference>
<name>A0A381XNR2_9ZZZZ</name>
<evidence type="ECO:0000259" key="1">
    <source>
        <dbReference type="PROSITE" id="PS51186"/>
    </source>
</evidence>
<dbReference type="GO" id="GO:0016747">
    <property type="term" value="F:acyltransferase activity, transferring groups other than amino-acyl groups"/>
    <property type="evidence" value="ECO:0007669"/>
    <property type="project" value="InterPro"/>
</dbReference>
<feature type="domain" description="N-acetyltransferase" evidence="1">
    <location>
        <begin position="29"/>
        <end position="189"/>
    </location>
</feature>
<dbReference type="PROSITE" id="PS51186">
    <property type="entry name" value="GNAT"/>
    <property type="match status" value="1"/>
</dbReference>
<dbReference type="SUPFAM" id="SSF55729">
    <property type="entry name" value="Acyl-CoA N-acyltransferases (Nat)"/>
    <property type="match status" value="1"/>
</dbReference>
<protein>
    <recommendedName>
        <fullName evidence="1">N-acetyltransferase domain-containing protein</fullName>
    </recommendedName>
</protein>
<dbReference type="EMBL" id="UINC01015688">
    <property type="protein sequence ID" value="SVA65883.1"/>
    <property type="molecule type" value="Genomic_DNA"/>
</dbReference>
<dbReference type="PANTHER" id="PTHR42791:SF1">
    <property type="entry name" value="N-ACETYLTRANSFERASE DOMAIN-CONTAINING PROTEIN"/>
    <property type="match status" value="1"/>
</dbReference>
<reference evidence="2" key="1">
    <citation type="submission" date="2018-05" db="EMBL/GenBank/DDBJ databases">
        <authorList>
            <person name="Lanie J.A."/>
            <person name="Ng W.-L."/>
            <person name="Kazmierczak K.M."/>
            <person name="Andrzejewski T.M."/>
            <person name="Davidsen T.M."/>
            <person name="Wayne K.J."/>
            <person name="Tettelin H."/>
            <person name="Glass J.I."/>
            <person name="Rusch D."/>
            <person name="Podicherti R."/>
            <person name="Tsui H.-C.T."/>
            <person name="Winkler M.E."/>
        </authorList>
    </citation>
    <scope>NUCLEOTIDE SEQUENCE</scope>
</reference>
<sequence>MDQPNIILVSKDKVKQVKSAILLAFSSDPFIRWLFPNPNDYVEKFSIWIDEFISIGMPAEGVYADEGVSGSAIWLPPGINLDGGVLGSTFTAIPTDRVETALKLFDIFGTFHPREDHWYLSFLGVDPLNHGRGLGSNILKKNLERIDKEGVVAYLESSNPKNISLYERHGFEIMGKVQEGDSPPIHPMIRQPQ</sequence>
<proteinExistence type="predicted"/>
<dbReference type="Pfam" id="PF00583">
    <property type="entry name" value="Acetyltransf_1"/>
    <property type="match status" value="1"/>
</dbReference>
<evidence type="ECO:0000313" key="2">
    <source>
        <dbReference type="EMBL" id="SVA65883.1"/>
    </source>
</evidence>
<organism evidence="2">
    <name type="scientific">marine metagenome</name>
    <dbReference type="NCBI Taxonomy" id="408172"/>
    <lineage>
        <taxon>unclassified sequences</taxon>
        <taxon>metagenomes</taxon>
        <taxon>ecological metagenomes</taxon>
    </lineage>
</organism>
<dbReference type="AlphaFoldDB" id="A0A381XNR2"/>
<dbReference type="Gene3D" id="3.40.630.30">
    <property type="match status" value="1"/>
</dbReference>
<dbReference type="InterPro" id="IPR052523">
    <property type="entry name" value="Trichothecene_AcTrans"/>
</dbReference>
<accession>A0A381XNR2</accession>
<dbReference type="InterPro" id="IPR016181">
    <property type="entry name" value="Acyl_CoA_acyltransferase"/>
</dbReference>
<gene>
    <name evidence="2" type="ORF">METZ01_LOCUS118737</name>
</gene>